<feature type="transmembrane region" description="Helical" evidence="1">
    <location>
        <begin position="59"/>
        <end position="78"/>
    </location>
</feature>
<dbReference type="InterPro" id="IPR058058">
    <property type="entry name" value="CBU_0592-like"/>
</dbReference>
<keyword evidence="1" id="KW-0812">Transmembrane</keyword>
<dbReference type="RefSeq" id="WP_151968790.1">
    <property type="nucleotide sequence ID" value="NZ_AP019860.1"/>
</dbReference>
<dbReference type="Proteomes" id="UP000326354">
    <property type="component" value="Chromosome"/>
</dbReference>
<sequence>MYYEWYDFIGNVGVFLILTTYLLLQLDKIDNKTMAYSLLNAVGAGAILLSLAFKFNLSAFIIELFWLLISLIGVIKYFPKKEK</sequence>
<name>A0A5S9IML3_UABAM</name>
<dbReference type="NCBIfam" id="NF047864">
    <property type="entry name" value="CBU_0592_membra"/>
    <property type="match status" value="1"/>
</dbReference>
<feature type="domain" description="CBU-0592-like" evidence="2">
    <location>
        <begin position="6"/>
        <end position="80"/>
    </location>
</feature>
<feature type="transmembrane region" description="Helical" evidence="1">
    <location>
        <begin position="6"/>
        <end position="24"/>
    </location>
</feature>
<evidence type="ECO:0000313" key="3">
    <source>
        <dbReference type="EMBL" id="BBM84649.1"/>
    </source>
</evidence>
<gene>
    <name evidence="3" type="ORF">UABAM_03010</name>
</gene>
<dbReference type="KEGG" id="uam:UABAM_03010"/>
<evidence type="ECO:0000256" key="1">
    <source>
        <dbReference type="SAM" id="Phobius"/>
    </source>
</evidence>
<dbReference type="AlphaFoldDB" id="A0A5S9IML3"/>
<dbReference type="Pfam" id="PF26604">
    <property type="entry name" value="CBU_0592"/>
    <property type="match status" value="1"/>
</dbReference>
<evidence type="ECO:0000259" key="2">
    <source>
        <dbReference type="Pfam" id="PF26604"/>
    </source>
</evidence>
<protein>
    <recommendedName>
        <fullName evidence="2">CBU-0592-like domain-containing protein</fullName>
    </recommendedName>
</protein>
<dbReference type="EMBL" id="AP019860">
    <property type="protein sequence ID" value="BBM84649.1"/>
    <property type="molecule type" value="Genomic_DNA"/>
</dbReference>
<keyword evidence="1" id="KW-0472">Membrane</keyword>
<proteinExistence type="predicted"/>
<dbReference type="OrthoDB" id="7273604at2"/>
<organism evidence="3 4">
    <name type="scientific">Uabimicrobium amorphum</name>
    <dbReference type="NCBI Taxonomy" id="2596890"/>
    <lineage>
        <taxon>Bacteria</taxon>
        <taxon>Pseudomonadati</taxon>
        <taxon>Planctomycetota</taxon>
        <taxon>Candidatus Uabimicrobiia</taxon>
        <taxon>Candidatus Uabimicrobiales</taxon>
        <taxon>Candidatus Uabimicrobiaceae</taxon>
        <taxon>Candidatus Uabimicrobium</taxon>
    </lineage>
</organism>
<evidence type="ECO:0000313" key="4">
    <source>
        <dbReference type="Proteomes" id="UP000326354"/>
    </source>
</evidence>
<accession>A0A5S9IML3</accession>
<keyword evidence="4" id="KW-1185">Reference proteome</keyword>
<keyword evidence="1" id="KW-1133">Transmembrane helix</keyword>
<feature type="transmembrane region" description="Helical" evidence="1">
    <location>
        <begin position="36"/>
        <end position="53"/>
    </location>
</feature>
<reference evidence="3 4" key="1">
    <citation type="submission" date="2019-08" db="EMBL/GenBank/DDBJ databases">
        <title>Complete genome sequence of Candidatus Uab amorphum.</title>
        <authorList>
            <person name="Shiratori T."/>
            <person name="Suzuki S."/>
            <person name="Kakizawa Y."/>
            <person name="Ishida K."/>
        </authorList>
    </citation>
    <scope>NUCLEOTIDE SEQUENCE [LARGE SCALE GENOMIC DNA]</scope>
    <source>
        <strain evidence="3 4">SRT547</strain>
    </source>
</reference>